<dbReference type="Pfam" id="PF13561">
    <property type="entry name" value="adh_short_C2"/>
    <property type="match status" value="1"/>
</dbReference>
<name>A0A2V2YTF2_9BACL</name>
<keyword evidence="4" id="KW-1185">Reference proteome</keyword>
<feature type="domain" description="Ketoreductase" evidence="2">
    <location>
        <begin position="3"/>
        <end position="176"/>
    </location>
</feature>
<evidence type="ECO:0000259" key="2">
    <source>
        <dbReference type="SMART" id="SM00822"/>
    </source>
</evidence>
<reference evidence="3 4" key="1">
    <citation type="submission" date="2018-05" db="EMBL/GenBank/DDBJ databases">
        <title>Genomic Encyclopedia of Type Strains, Phase III (KMG-III): the genomes of soil and plant-associated and newly described type strains.</title>
        <authorList>
            <person name="Whitman W."/>
        </authorList>
    </citation>
    <scope>NUCLEOTIDE SEQUENCE [LARGE SCALE GENOMIC DNA]</scope>
    <source>
        <strain evidence="3 4">CECT 5696</strain>
    </source>
</reference>
<comment type="similarity">
    <text evidence="1">Belongs to the short-chain dehydrogenases/reductases (SDR) family.</text>
</comment>
<proteinExistence type="inferred from homology"/>
<organism evidence="3 4">
    <name type="scientific">Paenibacillus cellulosilyticus</name>
    <dbReference type="NCBI Taxonomy" id="375489"/>
    <lineage>
        <taxon>Bacteria</taxon>
        <taxon>Bacillati</taxon>
        <taxon>Bacillota</taxon>
        <taxon>Bacilli</taxon>
        <taxon>Bacillales</taxon>
        <taxon>Paenibacillaceae</taxon>
        <taxon>Paenibacillus</taxon>
    </lineage>
</organism>
<evidence type="ECO:0000313" key="4">
    <source>
        <dbReference type="Proteomes" id="UP000246635"/>
    </source>
</evidence>
<dbReference type="GO" id="GO:0030497">
    <property type="term" value="P:fatty acid elongation"/>
    <property type="evidence" value="ECO:0007669"/>
    <property type="project" value="TreeGrafter"/>
</dbReference>
<dbReference type="AlphaFoldDB" id="A0A2V2YTF2"/>
<dbReference type="InterPro" id="IPR057326">
    <property type="entry name" value="KR_dom"/>
</dbReference>
<dbReference type="GO" id="GO:0016616">
    <property type="term" value="F:oxidoreductase activity, acting on the CH-OH group of donors, NAD or NADP as acceptor"/>
    <property type="evidence" value="ECO:0007669"/>
    <property type="project" value="TreeGrafter"/>
</dbReference>
<dbReference type="SUPFAM" id="SSF51735">
    <property type="entry name" value="NAD(P)-binding Rossmann-fold domains"/>
    <property type="match status" value="1"/>
</dbReference>
<gene>
    <name evidence="3" type="ORF">DFQ01_114108</name>
</gene>
<dbReference type="PRINTS" id="PR00081">
    <property type="entry name" value="GDHRDH"/>
</dbReference>
<dbReference type="EMBL" id="QGTQ01000014">
    <property type="protein sequence ID" value="PWV99529.1"/>
    <property type="molecule type" value="Genomic_DNA"/>
</dbReference>
<dbReference type="RefSeq" id="WP_174812588.1">
    <property type="nucleotide sequence ID" value="NZ_CP054612.1"/>
</dbReference>
<dbReference type="CDD" id="cd05233">
    <property type="entry name" value="SDR_c"/>
    <property type="match status" value="1"/>
</dbReference>
<dbReference type="PANTHER" id="PTHR42760">
    <property type="entry name" value="SHORT-CHAIN DEHYDROGENASES/REDUCTASES FAMILY MEMBER"/>
    <property type="match status" value="1"/>
</dbReference>
<dbReference type="SMART" id="SM00822">
    <property type="entry name" value="PKS_KR"/>
    <property type="match status" value="1"/>
</dbReference>
<dbReference type="InterPro" id="IPR002347">
    <property type="entry name" value="SDR_fam"/>
</dbReference>
<dbReference type="Pfam" id="PF00106">
    <property type="entry name" value="adh_short"/>
    <property type="match status" value="1"/>
</dbReference>
<dbReference type="Gene3D" id="3.40.50.720">
    <property type="entry name" value="NAD(P)-binding Rossmann-like Domain"/>
    <property type="match status" value="1"/>
</dbReference>
<evidence type="ECO:0000313" key="3">
    <source>
        <dbReference type="EMBL" id="PWV99529.1"/>
    </source>
</evidence>
<protein>
    <submittedName>
        <fullName evidence="3">NAD(P)-dependent dehydrogenase (Short-subunit alcohol dehydrogenase family)</fullName>
    </submittedName>
</protein>
<accession>A0A2V2YTF2</accession>
<comment type="caution">
    <text evidence="3">The sequence shown here is derived from an EMBL/GenBank/DDBJ whole genome shotgun (WGS) entry which is preliminary data.</text>
</comment>
<dbReference type="Proteomes" id="UP000246635">
    <property type="component" value="Unassembled WGS sequence"/>
</dbReference>
<sequence length="277" mass="29207">MSKVYVITGGSGGMGKAIARRVGKQGTVLLADVSAERLDQAIAELAAEGITDVSGQVVDITNEEQVEALAASAAKLGELGAIIHTAGLSPTMADGRRVMEVNMVGTGLILRAFLPHAVPGSVAVCISSMSAYFIPRNEAYNDLLKHPLAPDFLDRIEVFTQGRSDAAYGISKLGVHLIVEEQAWDWGLKGARIVSVSPGTINTPMGRQEAAANDSMKWLLDNTPLRREGESSEIAGAVAFLCSSDSSYITGTDIRVDGGTVARTQDKLAAMRAQHQA</sequence>
<dbReference type="PANTHER" id="PTHR42760:SF123">
    <property type="entry name" value="OXIDOREDUCTASE"/>
    <property type="match status" value="1"/>
</dbReference>
<dbReference type="InterPro" id="IPR036291">
    <property type="entry name" value="NAD(P)-bd_dom_sf"/>
</dbReference>
<evidence type="ECO:0000256" key="1">
    <source>
        <dbReference type="ARBA" id="ARBA00006484"/>
    </source>
</evidence>